<dbReference type="EMBL" id="LN679119">
    <property type="protein sequence ID" value="CEL56076.1"/>
    <property type="molecule type" value="Genomic_DNA"/>
</dbReference>
<keyword evidence="4" id="KW-0813">Transport</keyword>
<evidence type="ECO:0000256" key="8">
    <source>
        <dbReference type="ARBA" id="ARBA00031347"/>
    </source>
</evidence>
<dbReference type="GO" id="GO:0006891">
    <property type="term" value="P:intra-Golgi vesicle-mediated transport"/>
    <property type="evidence" value="ECO:0007669"/>
    <property type="project" value="TreeGrafter"/>
</dbReference>
<dbReference type="GO" id="GO:0017119">
    <property type="term" value="C:Golgi transport complex"/>
    <property type="evidence" value="ECO:0007669"/>
    <property type="project" value="InterPro"/>
</dbReference>
<dbReference type="PANTHER" id="PTHR21311">
    <property type="entry name" value="CONSERVED OLIGOMERIC GOLGI COMPLEX COMPONENT 8"/>
    <property type="match status" value="1"/>
</dbReference>
<evidence type="ECO:0000256" key="3">
    <source>
        <dbReference type="ARBA" id="ARBA00020983"/>
    </source>
</evidence>
<keyword evidence="7" id="KW-0472">Membrane</keyword>
<evidence type="ECO:0000256" key="5">
    <source>
        <dbReference type="ARBA" id="ARBA00022927"/>
    </source>
</evidence>
<accession>A0A0B7FDI9</accession>
<dbReference type="GO" id="GO:0000139">
    <property type="term" value="C:Golgi membrane"/>
    <property type="evidence" value="ECO:0007669"/>
    <property type="project" value="UniProtKB-SubCell"/>
</dbReference>
<sequence>MATTLDSTPPALESAPALGLDNPGTLSELLSQAAGRDLSQSIAQSYLKHLSTLDLNSIRLEPSALASESSQLRTELTNLCHDQHSTFLTVHSTTHDLDRSFGSLDESLGNLLTVLPDLESQCRAFAASTREIQQSRSRASLVLEQHDKLLDVLTIPQLIDMCSRNGNYAEALDLEAHAAALARRFPDIQVICDVAAEAEAGVRGIRATLLMTLREHAKLPVLAKAIGLLRRMKALGEDELALAFLAGRVSNLNASLAAIERDGADQLEEAARYLKRYIDVFRENLHEIVTQFSTIFLERPHTDGTQTDSVPIVRAHSHLLGEVAHHVIELLISVLNFTLPHISDPSALNTLLSQLSYCGSAFARIGLDFRSMLPTIFEQAVIAGVTKTLEQGSNMFAQRLKQRQKSHKLPALWLVVPEQASNPPMAPRPEAGPVNHLPPTLLSSYPPIAVLANVYITALNQIRLLAPANILSRLYGLFCTSIAESSLALLAYSKEVVASEKTKPRRTSIDGEDEQNRAVLAGAGLALLRALSPFVLSGLVHGVYARPLEEWTPPNIEAVTALQEIEKNWEAWLDGLGLLNHGAVAEAPGGEPAAPSEV</sequence>
<evidence type="ECO:0000256" key="1">
    <source>
        <dbReference type="ARBA" id="ARBA00004395"/>
    </source>
</evidence>
<reference evidence="9 10" key="1">
    <citation type="submission" date="2014-11" db="EMBL/GenBank/DDBJ databases">
        <authorList>
            <person name="Wibberg Daniel"/>
        </authorList>
    </citation>
    <scope>NUCLEOTIDE SEQUENCE [LARGE SCALE GENOMIC DNA]</scope>
    <source>
        <strain evidence="9">Rhizoctonia solani AG1-IB 7/3/14</strain>
    </source>
</reference>
<evidence type="ECO:0000256" key="7">
    <source>
        <dbReference type="ARBA" id="ARBA00023136"/>
    </source>
</evidence>
<keyword evidence="5" id="KW-0653">Protein transport</keyword>
<evidence type="ECO:0000313" key="10">
    <source>
        <dbReference type="Proteomes" id="UP000059188"/>
    </source>
</evidence>
<evidence type="ECO:0000256" key="6">
    <source>
        <dbReference type="ARBA" id="ARBA00023034"/>
    </source>
</evidence>
<evidence type="ECO:0000256" key="4">
    <source>
        <dbReference type="ARBA" id="ARBA00022448"/>
    </source>
</evidence>
<dbReference type="InterPro" id="IPR007255">
    <property type="entry name" value="COG8"/>
</dbReference>
<evidence type="ECO:0000256" key="2">
    <source>
        <dbReference type="ARBA" id="ARBA00006419"/>
    </source>
</evidence>
<keyword evidence="10" id="KW-1185">Reference proteome</keyword>
<dbReference type="SUPFAM" id="SSF74788">
    <property type="entry name" value="Cullin repeat-like"/>
    <property type="match status" value="1"/>
</dbReference>
<dbReference type="STRING" id="1108050.A0A0B7FDI9"/>
<evidence type="ECO:0000313" key="9">
    <source>
        <dbReference type="EMBL" id="CEL56076.1"/>
    </source>
</evidence>
<dbReference type="Pfam" id="PF04124">
    <property type="entry name" value="Dor1"/>
    <property type="match status" value="1"/>
</dbReference>
<comment type="subcellular location">
    <subcellularLocation>
        <location evidence="1">Golgi apparatus membrane</location>
        <topology evidence="1">Peripheral membrane protein</topology>
    </subcellularLocation>
</comment>
<organism evidence="9 10">
    <name type="scientific">Thanatephorus cucumeris (strain AG1-IB / isolate 7/3/14)</name>
    <name type="common">Lettuce bottom rot fungus</name>
    <name type="synonym">Rhizoctonia solani</name>
    <dbReference type="NCBI Taxonomy" id="1108050"/>
    <lineage>
        <taxon>Eukaryota</taxon>
        <taxon>Fungi</taxon>
        <taxon>Dikarya</taxon>
        <taxon>Basidiomycota</taxon>
        <taxon>Agaricomycotina</taxon>
        <taxon>Agaricomycetes</taxon>
        <taxon>Cantharellales</taxon>
        <taxon>Ceratobasidiaceae</taxon>
        <taxon>Rhizoctonia</taxon>
        <taxon>Rhizoctonia solani AG-1</taxon>
    </lineage>
</organism>
<dbReference type="Proteomes" id="UP000059188">
    <property type="component" value="Unassembled WGS sequence"/>
</dbReference>
<protein>
    <recommendedName>
        <fullName evidence="3">Conserved oligomeric Golgi complex subunit 8</fullName>
    </recommendedName>
    <alternativeName>
        <fullName evidence="8">Component of oligomeric Golgi complex 8</fullName>
    </alternativeName>
</protein>
<dbReference type="PANTHER" id="PTHR21311:SF0">
    <property type="entry name" value="CONSERVED OLIGOMERIC GOLGI COMPLEX SUBUNIT 8"/>
    <property type="match status" value="1"/>
</dbReference>
<dbReference type="OrthoDB" id="1661054at2759"/>
<keyword evidence="6" id="KW-0333">Golgi apparatus</keyword>
<dbReference type="AlphaFoldDB" id="A0A0B7FDI9"/>
<dbReference type="InterPro" id="IPR016159">
    <property type="entry name" value="Cullin_repeat-like_dom_sf"/>
</dbReference>
<gene>
    <name evidence="9" type="ORF">RSOLAG1IB_07529</name>
</gene>
<dbReference type="GO" id="GO:0015031">
    <property type="term" value="P:protein transport"/>
    <property type="evidence" value="ECO:0007669"/>
    <property type="project" value="UniProtKB-KW"/>
</dbReference>
<comment type="similarity">
    <text evidence="2">Belongs to the COG8 family.</text>
</comment>
<proteinExistence type="inferred from homology"/>
<name>A0A0B7FDI9_THACB</name>